<name>A0AAX3BGC6_9SPIR</name>
<accession>A0AAX3BGC6</accession>
<comment type="function">
    <text evidence="4">Peptide chain release factor 2 directs the termination of translation in response to the peptide chain termination codons UGA and UAA.</text>
</comment>
<dbReference type="InterPro" id="IPR004374">
    <property type="entry name" value="PrfB"/>
</dbReference>
<dbReference type="FunFam" id="3.30.160.20:FF:000010">
    <property type="entry name" value="Peptide chain release factor 2"/>
    <property type="match status" value="1"/>
</dbReference>
<dbReference type="InterPro" id="IPR045853">
    <property type="entry name" value="Pep_chain_release_fac_I_sf"/>
</dbReference>
<dbReference type="GO" id="GO:0005737">
    <property type="term" value="C:cytoplasm"/>
    <property type="evidence" value="ECO:0007669"/>
    <property type="project" value="UniProtKB-SubCell"/>
</dbReference>
<evidence type="ECO:0000256" key="6">
    <source>
        <dbReference type="SAM" id="Coils"/>
    </source>
</evidence>
<feature type="modified residue" description="N5-methylglutamine" evidence="4">
    <location>
        <position position="223"/>
    </location>
</feature>
<keyword evidence="3 4" id="KW-0648">Protein biosynthesis</keyword>
<dbReference type="Gene3D" id="3.30.70.1660">
    <property type="match status" value="1"/>
</dbReference>
<dbReference type="EMBL" id="CP073355">
    <property type="protein sequence ID" value="URA11340.1"/>
    <property type="molecule type" value="Genomic_DNA"/>
</dbReference>
<dbReference type="InterPro" id="IPR005139">
    <property type="entry name" value="PCRF"/>
</dbReference>
<dbReference type="Pfam" id="PF00472">
    <property type="entry name" value="RF-1"/>
    <property type="match status" value="1"/>
</dbReference>
<proteinExistence type="inferred from homology"/>
<evidence type="ECO:0000256" key="4">
    <source>
        <dbReference type="HAMAP-Rule" id="MF_00094"/>
    </source>
</evidence>
<comment type="subcellular location">
    <subcellularLocation>
        <location evidence="4">Cytoplasm</location>
    </subcellularLocation>
</comment>
<dbReference type="Pfam" id="PF03462">
    <property type="entry name" value="PCRF"/>
    <property type="match status" value="1"/>
</dbReference>
<evidence type="ECO:0000256" key="2">
    <source>
        <dbReference type="ARBA" id="ARBA00022481"/>
    </source>
</evidence>
<reference evidence="8" key="1">
    <citation type="submission" date="2021-04" db="EMBL/GenBank/DDBJ databases">
        <authorList>
            <person name="Postec A."/>
        </authorList>
    </citation>
    <scope>NUCLEOTIDE SEQUENCE</scope>
    <source>
        <strain evidence="8">F1F22</strain>
    </source>
</reference>
<dbReference type="SMART" id="SM00937">
    <property type="entry name" value="PCRF"/>
    <property type="match status" value="1"/>
</dbReference>
<protein>
    <recommendedName>
        <fullName evidence="4 5">Peptide chain release factor 2</fullName>
        <shortName evidence="4">RF-2</shortName>
    </recommendedName>
</protein>
<evidence type="ECO:0000313" key="9">
    <source>
        <dbReference type="Proteomes" id="UP001056539"/>
    </source>
</evidence>
<dbReference type="Gene3D" id="1.20.58.410">
    <property type="entry name" value="Release factor"/>
    <property type="match status" value="1"/>
</dbReference>
<feature type="domain" description="Prokaryotic-type class I peptide chain release factors" evidence="7">
    <location>
        <begin position="216"/>
        <end position="232"/>
    </location>
</feature>
<dbReference type="PROSITE" id="PS00745">
    <property type="entry name" value="RF_PROK_I"/>
    <property type="match status" value="1"/>
</dbReference>
<comment type="PTM">
    <text evidence="4">Methylated by PrmC. Methylation increases the termination efficiency of RF2.</text>
</comment>
<keyword evidence="9" id="KW-1185">Reference proteome</keyword>
<gene>
    <name evidence="4 8" type="primary">prfB</name>
    <name evidence="8" type="ORF">KDW03_00285</name>
</gene>
<organism evidence="8 9">
    <name type="scientific">Thermospira aquatica</name>
    <dbReference type="NCBI Taxonomy" id="2828656"/>
    <lineage>
        <taxon>Bacteria</taxon>
        <taxon>Pseudomonadati</taxon>
        <taxon>Spirochaetota</taxon>
        <taxon>Spirochaetia</taxon>
        <taxon>Brevinematales</taxon>
        <taxon>Thermospiraceae</taxon>
        <taxon>Thermospira</taxon>
    </lineage>
</organism>
<dbReference type="GO" id="GO:0016149">
    <property type="term" value="F:translation release factor activity, codon specific"/>
    <property type="evidence" value="ECO:0007669"/>
    <property type="project" value="UniProtKB-UniRule"/>
</dbReference>
<evidence type="ECO:0000313" key="8">
    <source>
        <dbReference type="EMBL" id="URA11340.1"/>
    </source>
</evidence>
<evidence type="ECO:0000256" key="5">
    <source>
        <dbReference type="NCBIfam" id="TIGR00020"/>
    </source>
</evidence>
<keyword evidence="2 4" id="KW-0488">Methylation</keyword>
<dbReference type="KEGG" id="taqu:KDW03_00285"/>
<sequence>MQAETQTLSTRLQDETLWQDHKKYSELQKRLSDLQKEIEDWVSFRKKLEELKDMVLLAEEENDDTMLEELNKEYDKLLKELKQLELYMLFSEEVDKGNAFLNIHPGAGGTESQDWGEMLLRMYQRWAERHGFSVEVVNYDPGEVAGIKDATLYIKGRYAYGYLKAESGIHRLVRLSPFNANNKRQTSFCAVTVTPEVDDDIEVEINPDDLRIDTYRAGGAGGQYVNKTESAVRITHIPTGIVVACQVERSQLQNREMAMRMLRSKLYEHERQKRDAELAKLQPEKKNIEWGNQIRSYVFQPYTMVKDHRTDVEVGNIQAVMDGDLDDFIMAYLKMMLSQKR</sequence>
<keyword evidence="6" id="KW-0175">Coiled coil</keyword>
<dbReference type="Proteomes" id="UP001056539">
    <property type="component" value="Chromosome"/>
</dbReference>
<feature type="coiled-coil region" evidence="6">
    <location>
        <begin position="48"/>
        <end position="87"/>
    </location>
</feature>
<keyword evidence="4" id="KW-0963">Cytoplasm</keyword>
<dbReference type="InterPro" id="IPR000352">
    <property type="entry name" value="Pep_chain_release_fac_I"/>
</dbReference>
<dbReference type="Gene3D" id="3.30.160.20">
    <property type="match status" value="1"/>
</dbReference>
<dbReference type="PANTHER" id="PTHR43116:SF3">
    <property type="entry name" value="CLASS I PEPTIDE CHAIN RELEASE FACTOR"/>
    <property type="match status" value="1"/>
</dbReference>
<dbReference type="SUPFAM" id="SSF75620">
    <property type="entry name" value="Release factor"/>
    <property type="match status" value="1"/>
</dbReference>
<dbReference type="AlphaFoldDB" id="A0AAX3BGC6"/>
<reference evidence="8" key="2">
    <citation type="submission" date="2022-06" db="EMBL/GenBank/DDBJ databases">
        <title>Thermospira aquatica gen. nov., sp. nov.</title>
        <authorList>
            <person name="Ben Ali Gam Z."/>
            <person name="Labat M."/>
        </authorList>
    </citation>
    <scope>NUCLEOTIDE SEQUENCE</scope>
    <source>
        <strain evidence="8">F1F22</strain>
    </source>
</reference>
<dbReference type="HAMAP" id="MF_00094">
    <property type="entry name" value="Rel_fac_2"/>
    <property type="match status" value="1"/>
</dbReference>
<evidence type="ECO:0000256" key="3">
    <source>
        <dbReference type="ARBA" id="ARBA00022917"/>
    </source>
</evidence>
<dbReference type="PANTHER" id="PTHR43116">
    <property type="entry name" value="PEPTIDE CHAIN RELEASE FACTOR 2"/>
    <property type="match status" value="1"/>
</dbReference>
<dbReference type="NCBIfam" id="TIGR00020">
    <property type="entry name" value="prfB"/>
    <property type="match status" value="1"/>
</dbReference>
<evidence type="ECO:0000256" key="1">
    <source>
        <dbReference type="ARBA" id="ARBA00010835"/>
    </source>
</evidence>
<comment type="similarity">
    <text evidence="1 4">Belongs to the prokaryotic/mitochondrial release factor family.</text>
</comment>
<evidence type="ECO:0000259" key="7">
    <source>
        <dbReference type="PROSITE" id="PS00745"/>
    </source>
</evidence>